<dbReference type="InterPro" id="IPR011989">
    <property type="entry name" value="ARM-like"/>
</dbReference>
<comment type="caution">
    <text evidence="3">The sequence shown here is derived from an EMBL/GenBank/DDBJ whole genome shotgun (WGS) entry which is preliminary data.</text>
</comment>
<name>A0A9P6WHV0_9ASCO</name>
<evidence type="ECO:0000313" key="3">
    <source>
        <dbReference type="EMBL" id="KAG0687252.1"/>
    </source>
</evidence>
<dbReference type="InterPro" id="IPR016024">
    <property type="entry name" value="ARM-type_fold"/>
</dbReference>
<dbReference type="GO" id="GO:0005634">
    <property type="term" value="C:nucleus"/>
    <property type="evidence" value="ECO:0007669"/>
    <property type="project" value="UniProtKB-SubCell"/>
</dbReference>
<dbReference type="InterPro" id="IPR029240">
    <property type="entry name" value="MMS19_N"/>
</dbReference>
<proteinExistence type="inferred from homology"/>
<dbReference type="Proteomes" id="UP000697127">
    <property type="component" value="Unassembled WGS sequence"/>
</dbReference>
<keyword evidence="1" id="KW-0234">DNA repair</keyword>
<evidence type="ECO:0000256" key="1">
    <source>
        <dbReference type="RuleBase" id="RU367072"/>
    </source>
</evidence>
<dbReference type="GO" id="GO:0097361">
    <property type="term" value="C:cytosolic [4Fe-4S] assembly targeting complex"/>
    <property type="evidence" value="ECO:0007669"/>
    <property type="project" value="UniProtKB-UniRule"/>
</dbReference>
<comment type="similarity">
    <text evidence="1">Belongs to the MET18/MMS19 family.</text>
</comment>
<sequence length="1084" mass="123893">MSSHKECINEFMASTDPKVQQEAVTNLVDLLQNNQLTLLNFIQALQMYITSTNDTIRISTFTLLSQVLTKISSTKLFPKDIEVLMAFLYSKLLDKPVIKFVLSCIYSLFTMKYFNNENCTELMQKLIDNYNPKENPQSIRLLALKIINYQIEYIPTQIYPNDLAIDCFLHISQNEKDPNNLFLIFQILQKISKNLDINNYIQPLFDTMFRYYPIAFKSSNEAQETQVNSLKDSLNASLASNDLYAAELYPNLIEKYNSATSSQVKLDILTTISVVSKIYSISIIQENFLSLWNTIKYTLINQELAQLVSISTIMQYYEDSSNESDQIFHAALIAIQDVSSRLNDDYKLLIFDDLSKNLILSERNRRFLQSYLTLAVISLPSSIKYNDVDNDDDETLRRTLTQLFSSEQPIEQIKNKRMLLVALSYFSSDSKFITQLIPFRDDILNLLQSSLSSSSLETTLRTLAIQLTSDLILSPTIISSSNGIEFGLFDNERSILIGKLGDLLIENGLQSIRDFNTVTENALLIALCKLSKNSNCENDIMNEVINNILLKINILELPLREKCILLNYLIKISQTSSLVQIVSIRLVNLLPNDVSNYTESKIPVEIILQSLTSLFISLDLSYDMNTITKKFLPILFDFILKQTSITENENNENNEIKISYICEIIRRMIVGLNNEISLSLILEFFKIFKNLFNIKDIDFSEKDNFTSSFGDIENIESKNKFVNYNHIPILLYAIQGLDLEVNLKSKINLIDIIKTLIEILNIDINNKISELTKIQILVGISVIFNKYFSWIEFNKIFSESSYDKTEIKVWALYGLILKCDSQAAESFIELLLSLNFEELSKAIDIIFTAVNEVSDKLVKKDEIDLSNGLNIDVELLCAYKKERSTLMMIRSASKLAVSNLRLRHMWKQRILEILLHKKNTDNSSNINLILPLILTYLPEELYTSHLKILLPGLINTIESYNDESVIISIVKIICNVTVNDSGREMLKPYLNSIIGIVLSYLENEEGDLEGEKGNSKKEISKNLKKQSLRCLLGMCLFDLPVVVPFKKRVISATQIGVSDKSRSVRLLAVSVRQAWEDLGVDLSM</sequence>
<gene>
    <name evidence="3" type="ORF">C6P40_002612</name>
</gene>
<dbReference type="SUPFAM" id="SSF48371">
    <property type="entry name" value="ARM repeat"/>
    <property type="match status" value="3"/>
</dbReference>
<dbReference type="InterPro" id="IPR039920">
    <property type="entry name" value="MMS19"/>
</dbReference>
<accession>A0A9P6WHV0</accession>
<keyword evidence="4" id="KW-1185">Reference proteome</keyword>
<protein>
    <recommendedName>
        <fullName evidence="1">MMS19 nucleotide excision repair protein</fullName>
    </recommendedName>
</protein>
<comment type="subcellular location">
    <subcellularLocation>
        <location evidence="1">Nucleus</location>
    </subcellularLocation>
</comment>
<evidence type="ECO:0000259" key="2">
    <source>
        <dbReference type="Pfam" id="PF14500"/>
    </source>
</evidence>
<dbReference type="EMBL" id="PUHW01000290">
    <property type="protein sequence ID" value="KAG0687252.1"/>
    <property type="molecule type" value="Genomic_DNA"/>
</dbReference>
<dbReference type="GO" id="GO:0016226">
    <property type="term" value="P:iron-sulfur cluster assembly"/>
    <property type="evidence" value="ECO:0007669"/>
    <property type="project" value="UniProtKB-UniRule"/>
</dbReference>
<keyword evidence="1" id="KW-0539">Nucleus</keyword>
<organism evidence="3 4">
    <name type="scientific">Pichia californica</name>
    <dbReference type="NCBI Taxonomy" id="460514"/>
    <lineage>
        <taxon>Eukaryota</taxon>
        <taxon>Fungi</taxon>
        <taxon>Dikarya</taxon>
        <taxon>Ascomycota</taxon>
        <taxon>Saccharomycotina</taxon>
        <taxon>Pichiomycetes</taxon>
        <taxon>Pichiales</taxon>
        <taxon>Pichiaceae</taxon>
        <taxon>Pichia</taxon>
    </lineage>
</organism>
<evidence type="ECO:0000313" key="4">
    <source>
        <dbReference type="Proteomes" id="UP000697127"/>
    </source>
</evidence>
<dbReference type="Pfam" id="PF14500">
    <property type="entry name" value="MMS19_N"/>
    <property type="match status" value="1"/>
</dbReference>
<keyword evidence="1" id="KW-0227">DNA damage</keyword>
<comment type="function">
    <text evidence="1">Key component of the cytosolic iron-sulfur protein assembly (CIA) complex, a multiprotein complex that mediates the incorporation of iron-sulfur cluster into apoproteins specifically involved in DNA metabolism and genomic integrity. In the CIA complex, MMS19 acts as an adapter between early-acting CIA components and a subset of cellular target iron-sulfur proteins.</text>
</comment>
<dbReference type="GO" id="GO:0051604">
    <property type="term" value="P:protein maturation"/>
    <property type="evidence" value="ECO:0007669"/>
    <property type="project" value="UniProtKB-UniRule"/>
</dbReference>
<dbReference type="PANTHER" id="PTHR12891">
    <property type="entry name" value="DNA REPAIR/TRANSCRIPTION PROTEIN MET18/MMS19"/>
    <property type="match status" value="1"/>
</dbReference>
<dbReference type="GO" id="GO:0006281">
    <property type="term" value="P:DNA repair"/>
    <property type="evidence" value="ECO:0007669"/>
    <property type="project" value="UniProtKB-UniRule"/>
</dbReference>
<feature type="domain" description="MMS19 N-terminal" evidence="2">
    <location>
        <begin position="42"/>
        <end position="300"/>
    </location>
</feature>
<reference evidence="3" key="1">
    <citation type="submission" date="2020-11" db="EMBL/GenBank/DDBJ databases">
        <title>Kefir isolates.</title>
        <authorList>
            <person name="Marcisauskas S."/>
            <person name="Kim Y."/>
            <person name="Blasche S."/>
        </authorList>
    </citation>
    <scope>NUCLEOTIDE SEQUENCE</scope>
    <source>
        <strain evidence="3">Olga-1</strain>
    </source>
</reference>
<dbReference type="AlphaFoldDB" id="A0A9P6WHV0"/>
<dbReference type="Gene3D" id="1.25.10.10">
    <property type="entry name" value="Leucine-rich Repeat Variant"/>
    <property type="match status" value="1"/>
</dbReference>
<dbReference type="PANTHER" id="PTHR12891:SF0">
    <property type="entry name" value="MMS19 NUCLEOTIDE EXCISION REPAIR PROTEIN HOMOLOG"/>
    <property type="match status" value="1"/>
</dbReference>